<feature type="compositionally biased region" description="Polar residues" evidence="1">
    <location>
        <begin position="15"/>
        <end position="25"/>
    </location>
</feature>
<organism evidence="2 3">
    <name type="scientific">Trinickia soli</name>
    <dbReference type="NCBI Taxonomy" id="380675"/>
    <lineage>
        <taxon>Bacteria</taxon>
        <taxon>Pseudomonadati</taxon>
        <taxon>Pseudomonadota</taxon>
        <taxon>Betaproteobacteria</taxon>
        <taxon>Burkholderiales</taxon>
        <taxon>Burkholderiaceae</taxon>
        <taxon>Trinickia</taxon>
    </lineage>
</organism>
<evidence type="ECO:0000313" key="2">
    <source>
        <dbReference type="EMBL" id="PMS25686.1"/>
    </source>
</evidence>
<dbReference type="EMBL" id="PNYB01000006">
    <property type="protein sequence ID" value="PMS25686.1"/>
    <property type="molecule type" value="Genomic_DNA"/>
</dbReference>
<proteinExistence type="predicted"/>
<keyword evidence="3" id="KW-1185">Reference proteome</keyword>
<gene>
    <name evidence="2" type="ORF">C0Z19_08970</name>
</gene>
<comment type="caution">
    <text evidence="2">The sequence shown here is derived from an EMBL/GenBank/DDBJ whole genome shotgun (WGS) entry which is preliminary data.</text>
</comment>
<accession>A0A2N7W8F0</accession>
<protein>
    <submittedName>
        <fullName evidence="2">Uncharacterized protein</fullName>
    </submittedName>
</protein>
<feature type="region of interest" description="Disordered" evidence="1">
    <location>
        <begin position="1"/>
        <end position="25"/>
    </location>
</feature>
<reference evidence="2 3" key="1">
    <citation type="submission" date="2018-01" db="EMBL/GenBank/DDBJ databases">
        <title>Whole genome analyses suggest that Burkholderia sensu lato contains two further novel genera in the rhizoxinica-symbiotica group Mycetohabitans gen. nov., and Trinickia gen. nov.: implications for the evolution of diazotrophy and nodulation in the Burkholderiaceae.</title>
        <authorList>
            <person name="Estrada-de los Santos P."/>
            <person name="Palmer M."/>
            <person name="Chavez-Ramirez B."/>
            <person name="Beukes C."/>
            <person name="Steenkamp E.T."/>
            <person name="Hirsch A.M."/>
            <person name="Manyaka P."/>
            <person name="Maluk M."/>
            <person name="Lafos M."/>
            <person name="Crook M."/>
            <person name="Gross E."/>
            <person name="Simon M.F."/>
            <person name="Bueno dos Reis Junior F."/>
            <person name="Poole P.S."/>
            <person name="Venter S.N."/>
            <person name="James E.K."/>
        </authorList>
    </citation>
    <scope>NUCLEOTIDE SEQUENCE [LARGE SCALE GENOMIC DNA]</scope>
    <source>
        <strain evidence="2 3">GP25-8</strain>
    </source>
</reference>
<dbReference type="AlphaFoldDB" id="A0A2N7W8F0"/>
<evidence type="ECO:0000256" key="1">
    <source>
        <dbReference type="SAM" id="MobiDB-lite"/>
    </source>
</evidence>
<name>A0A2N7W8F0_9BURK</name>
<sequence length="79" mass="8279">MSTEPGSVTALPPRTITTPTRAQRSNTIRAAVDRFAAQVELTASQRHLLGLIIDEAIEAVAPKPATLASDGASNDAVLR</sequence>
<dbReference type="RefSeq" id="WP_102609458.1">
    <property type="nucleotide sequence ID" value="NZ_CADIKD010000001.1"/>
</dbReference>
<evidence type="ECO:0000313" key="3">
    <source>
        <dbReference type="Proteomes" id="UP000235347"/>
    </source>
</evidence>
<dbReference type="Proteomes" id="UP000235347">
    <property type="component" value="Unassembled WGS sequence"/>
</dbReference>